<comment type="caution">
    <text evidence="1">The sequence shown here is derived from an EMBL/GenBank/DDBJ whole genome shotgun (WGS) entry which is preliminary data.</text>
</comment>
<evidence type="ECO:0000313" key="1">
    <source>
        <dbReference type="EMBL" id="GFX89193.1"/>
    </source>
</evidence>
<reference evidence="1" key="1">
    <citation type="submission" date="2020-08" db="EMBL/GenBank/DDBJ databases">
        <title>Multicomponent nature underlies the extraordinary mechanical properties of spider dragline silk.</title>
        <authorList>
            <person name="Kono N."/>
            <person name="Nakamura H."/>
            <person name="Mori M."/>
            <person name="Yoshida Y."/>
            <person name="Ohtoshi R."/>
            <person name="Malay A.D."/>
            <person name="Moran D.A.P."/>
            <person name="Tomita M."/>
            <person name="Numata K."/>
            <person name="Arakawa K."/>
        </authorList>
    </citation>
    <scope>NUCLEOTIDE SEQUENCE</scope>
</reference>
<name>A0A8X6UZE4_TRICX</name>
<evidence type="ECO:0000313" key="2">
    <source>
        <dbReference type="Proteomes" id="UP000887159"/>
    </source>
</evidence>
<dbReference type="Proteomes" id="UP000887159">
    <property type="component" value="Unassembled WGS sequence"/>
</dbReference>
<dbReference type="AlphaFoldDB" id="A0A8X6UZE4"/>
<proteinExistence type="predicted"/>
<sequence length="72" mass="8322">MWYVHRRLPSSAIEGHVKCDEARIPHVATRVLLNLRILLKGQVTRTTPEMVCISPSPNFNSSVTRERLRLNR</sequence>
<keyword evidence="2" id="KW-1185">Reference proteome</keyword>
<organism evidence="1 2">
    <name type="scientific">Trichonephila clavipes</name>
    <name type="common">Golden silk orbweaver</name>
    <name type="synonym">Nephila clavipes</name>
    <dbReference type="NCBI Taxonomy" id="2585209"/>
    <lineage>
        <taxon>Eukaryota</taxon>
        <taxon>Metazoa</taxon>
        <taxon>Ecdysozoa</taxon>
        <taxon>Arthropoda</taxon>
        <taxon>Chelicerata</taxon>
        <taxon>Arachnida</taxon>
        <taxon>Araneae</taxon>
        <taxon>Araneomorphae</taxon>
        <taxon>Entelegynae</taxon>
        <taxon>Araneoidea</taxon>
        <taxon>Nephilidae</taxon>
        <taxon>Trichonephila</taxon>
    </lineage>
</organism>
<protein>
    <submittedName>
        <fullName evidence="1">Uncharacterized protein</fullName>
    </submittedName>
</protein>
<accession>A0A8X6UZE4</accession>
<dbReference type="EMBL" id="BMAU01021068">
    <property type="protein sequence ID" value="GFX89193.1"/>
    <property type="molecule type" value="Genomic_DNA"/>
</dbReference>
<gene>
    <name evidence="1" type="ORF">TNCV_20891</name>
</gene>